<evidence type="ECO:0000256" key="4">
    <source>
        <dbReference type="ARBA" id="ARBA00044877"/>
    </source>
</evidence>
<dbReference type="EC" id="4.2.1.84" evidence="5"/>
<evidence type="ECO:0000256" key="2">
    <source>
        <dbReference type="ARBA" id="ARBA00009098"/>
    </source>
</evidence>
<dbReference type="Gene3D" id="2.30.30.50">
    <property type="match status" value="1"/>
</dbReference>
<feature type="domain" description="Nitrile hydratase beta subunit" evidence="6">
    <location>
        <begin position="127"/>
        <end position="222"/>
    </location>
</feature>
<keyword evidence="9" id="KW-1185">Reference proteome</keyword>
<comment type="similarity">
    <text evidence="2 5">Belongs to the nitrile hydratase subunit beta family.</text>
</comment>
<dbReference type="EMBL" id="FXYF01000007">
    <property type="protein sequence ID" value="SMX43328.1"/>
    <property type="molecule type" value="Genomic_DNA"/>
</dbReference>
<evidence type="ECO:0000256" key="3">
    <source>
        <dbReference type="ARBA" id="ARBA00023239"/>
    </source>
</evidence>
<proteinExistence type="inferred from homology"/>
<dbReference type="Pfam" id="PF21006">
    <property type="entry name" value="NHase_beta_N"/>
    <property type="match status" value="1"/>
</dbReference>
<dbReference type="RefSeq" id="WP_094021619.1">
    <property type="nucleotide sequence ID" value="NZ_FXYF01000007.1"/>
</dbReference>
<feature type="domain" description="Nitrile hydratase beta subunit-like N-terminal" evidence="7">
    <location>
        <begin position="1"/>
        <end position="101"/>
    </location>
</feature>
<evidence type="ECO:0000313" key="8">
    <source>
        <dbReference type="EMBL" id="SMX43328.1"/>
    </source>
</evidence>
<comment type="function">
    <text evidence="1 5">NHase catalyzes the hydration of various nitrile compounds to the corresponding amides.</text>
</comment>
<dbReference type="InterPro" id="IPR008990">
    <property type="entry name" value="Elect_transpt_acc-like_dom_sf"/>
</dbReference>
<dbReference type="Pfam" id="PF02211">
    <property type="entry name" value="NHase_beta_C"/>
    <property type="match status" value="1"/>
</dbReference>
<dbReference type="OrthoDB" id="3478924at2"/>
<dbReference type="Gene3D" id="1.10.472.20">
    <property type="entry name" value="Nitrile hydratase, beta subunit"/>
    <property type="match status" value="1"/>
</dbReference>
<dbReference type="InterPro" id="IPR024690">
    <property type="entry name" value="CN_hydtase_beta_dom_C"/>
</dbReference>
<reference evidence="8 9" key="1">
    <citation type="submission" date="2017-05" db="EMBL/GenBank/DDBJ databases">
        <authorList>
            <person name="Song R."/>
            <person name="Chenine A.L."/>
            <person name="Ruprecht R.M."/>
        </authorList>
    </citation>
    <scope>NUCLEOTIDE SEQUENCE [LARGE SCALE GENOMIC DNA]</scope>
    <source>
        <strain evidence="8 9">CECT 8898</strain>
    </source>
</reference>
<dbReference type="InterPro" id="IPR003168">
    <property type="entry name" value="Nitrile_hydratase_bsu"/>
</dbReference>
<evidence type="ECO:0000313" key="9">
    <source>
        <dbReference type="Proteomes" id="UP000207598"/>
    </source>
</evidence>
<gene>
    <name evidence="8" type="primary">nthB</name>
    <name evidence="8" type="ORF">MAA8898_02798</name>
</gene>
<evidence type="ECO:0000256" key="5">
    <source>
        <dbReference type="PIRNR" id="PIRNR001427"/>
    </source>
</evidence>
<name>A0A238KKS4_9RHOB</name>
<protein>
    <recommendedName>
        <fullName evidence="5">Nitrile hydratase subunit beta</fullName>
        <shortName evidence="5">NHase</shortName>
        <ecNumber evidence="5">4.2.1.84</ecNumber>
    </recommendedName>
</protein>
<dbReference type="SUPFAM" id="SSF50090">
    <property type="entry name" value="Electron transport accessory proteins"/>
    <property type="match status" value="1"/>
</dbReference>
<keyword evidence="3 5" id="KW-0456">Lyase</keyword>
<sequence length="224" mass="23818">MSRVHDMGGRFGDGRVTPDLEDAPVSAQDWHARALAVTLAAGALGQWTLDRSRFARESLGPSDYMAFSYYEKWLAGLADLLVDCGVVSRAELAGAEPEASPLAARRMAAERVPGALARGGPVSRDGAAPRFAVGDLVRTRRPARNVLVPGGHTRLPGYAAGLTGRVERCHGCHVFPDANAHGLGERPEPLYTVVFDAGAVWGAPERAGDSVSCDLWDSYLEPLA</sequence>
<dbReference type="Proteomes" id="UP000207598">
    <property type="component" value="Unassembled WGS sequence"/>
</dbReference>
<evidence type="ECO:0000259" key="6">
    <source>
        <dbReference type="Pfam" id="PF02211"/>
    </source>
</evidence>
<evidence type="ECO:0000256" key="1">
    <source>
        <dbReference type="ARBA" id="ARBA00004042"/>
    </source>
</evidence>
<organism evidence="8 9">
    <name type="scientific">Maliponia aquimaris</name>
    <dbReference type="NCBI Taxonomy" id="1673631"/>
    <lineage>
        <taxon>Bacteria</taxon>
        <taxon>Pseudomonadati</taxon>
        <taxon>Pseudomonadota</taxon>
        <taxon>Alphaproteobacteria</taxon>
        <taxon>Rhodobacterales</taxon>
        <taxon>Paracoccaceae</taxon>
        <taxon>Maliponia</taxon>
    </lineage>
</organism>
<comment type="catalytic activity">
    <reaction evidence="4 5">
        <text>an aliphatic primary amide = an aliphatic nitrile + H2O</text>
        <dbReference type="Rhea" id="RHEA:12673"/>
        <dbReference type="ChEBI" id="CHEBI:15377"/>
        <dbReference type="ChEBI" id="CHEBI:65285"/>
        <dbReference type="ChEBI" id="CHEBI:80291"/>
        <dbReference type="EC" id="4.2.1.84"/>
    </reaction>
</comment>
<dbReference type="GO" id="GO:0046914">
    <property type="term" value="F:transition metal ion binding"/>
    <property type="evidence" value="ECO:0007669"/>
    <property type="project" value="InterPro"/>
</dbReference>
<evidence type="ECO:0000259" key="7">
    <source>
        <dbReference type="Pfam" id="PF21006"/>
    </source>
</evidence>
<dbReference type="NCBIfam" id="TIGR03888">
    <property type="entry name" value="nitrile_beta"/>
    <property type="match status" value="1"/>
</dbReference>
<dbReference type="AlphaFoldDB" id="A0A238KKS4"/>
<dbReference type="InterPro" id="IPR049054">
    <property type="entry name" value="CN_hydtase_beta-like_N"/>
</dbReference>
<accession>A0A238KKS4</accession>
<dbReference type="GO" id="GO:0018822">
    <property type="term" value="F:nitrile hydratase activity"/>
    <property type="evidence" value="ECO:0007669"/>
    <property type="project" value="UniProtKB-EC"/>
</dbReference>
<dbReference type="PIRSF" id="PIRSF001427">
    <property type="entry name" value="NHase_beta"/>
    <property type="match status" value="1"/>
</dbReference>
<dbReference type="InterPro" id="IPR042262">
    <property type="entry name" value="CN_hydtase_beta_C"/>
</dbReference>